<dbReference type="EMBL" id="CABN01000004">
    <property type="protein sequence ID" value="CBH99343.1"/>
    <property type="molecule type" value="Genomic_DNA"/>
</dbReference>
<gene>
    <name evidence="7" type="ORF">CARN3_0253</name>
</gene>
<proteinExistence type="predicted"/>
<feature type="transmembrane region" description="Helical" evidence="5">
    <location>
        <begin position="232"/>
        <end position="253"/>
    </location>
</feature>
<feature type="domain" description="Yip1" evidence="6">
    <location>
        <begin position="27"/>
        <end position="246"/>
    </location>
</feature>
<feature type="transmembrane region" description="Helical" evidence="5">
    <location>
        <begin position="148"/>
        <end position="171"/>
    </location>
</feature>
<keyword evidence="2 5" id="KW-0812">Transmembrane</keyword>
<organism evidence="7">
    <name type="scientific">mine drainage metagenome</name>
    <dbReference type="NCBI Taxonomy" id="410659"/>
    <lineage>
        <taxon>unclassified sequences</taxon>
        <taxon>metagenomes</taxon>
        <taxon>ecological metagenomes</taxon>
    </lineage>
</organism>
<keyword evidence="3 5" id="KW-1133">Transmembrane helix</keyword>
<keyword evidence="4 5" id="KW-0472">Membrane</keyword>
<evidence type="ECO:0000256" key="3">
    <source>
        <dbReference type="ARBA" id="ARBA00022989"/>
    </source>
</evidence>
<dbReference type="Pfam" id="PF04893">
    <property type="entry name" value="Yip1"/>
    <property type="match status" value="1"/>
</dbReference>
<dbReference type="GO" id="GO:0016020">
    <property type="term" value="C:membrane"/>
    <property type="evidence" value="ECO:0007669"/>
    <property type="project" value="UniProtKB-SubCell"/>
</dbReference>
<evidence type="ECO:0000259" key="6">
    <source>
        <dbReference type="Pfam" id="PF04893"/>
    </source>
</evidence>
<comment type="caution">
    <text evidence="7">The sequence shown here is derived from an EMBL/GenBank/DDBJ whole genome shotgun (WGS) entry which is preliminary data.</text>
</comment>
<reference evidence="7" key="1">
    <citation type="submission" date="2009-10" db="EMBL/GenBank/DDBJ databases">
        <title>Diversity of trophic interactions inside an arsenic-rich microbial ecosystem.</title>
        <authorList>
            <person name="Bertin P.N."/>
            <person name="Heinrich-Salmeron A."/>
            <person name="Pelletier E."/>
            <person name="Goulhen-Chollet F."/>
            <person name="Arsene-Ploetze F."/>
            <person name="Gallien S."/>
            <person name="Calteau A."/>
            <person name="Vallenet D."/>
            <person name="Casiot C."/>
            <person name="Chane-Woon-Ming B."/>
            <person name="Giloteaux L."/>
            <person name="Barakat M."/>
            <person name="Bonnefoy V."/>
            <person name="Bruneel O."/>
            <person name="Chandler M."/>
            <person name="Cleiss J."/>
            <person name="Duran R."/>
            <person name="Elbaz-Poulichet F."/>
            <person name="Fonknechten N."/>
            <person name="Lauga B."/>
            <person name="Mornico D."/>
            <person name="Ortet P."/>
            <person name="Schaeffer C."/>
            <person name="Siguier P."/>
            <person name="Alexander Thil Smith A."/>
            <person name="Van Dorsselaer A."/>
            <person name="Weissenbach J."/>
            <person name="Medigue C."/>
            <person name="Le Paslier D."/>
        </authorList>
    </citation>
    <scope>NUCLEOTIDE SEQUENCE</scope>
</reference>
<feature type="transmembrane region" description="Helical" evidence="5">
    <location>
        <begin position="198"/>
        <end position="220"/>
    </location>
</feature>
<sequence length="254" mass="27404">MSETPFSPAASASTGPKPMSQIGRVVAVFTQPSRAFEDVARNGSWWLPFVLTLIVLAVFYFSVGGKVGWHQVYQNNLRQAPKQAEQLEKLTPEQRANSEKIAVGVTQGIWLGMPVMIILFAAIEAAILLGTINFVFGGRATYWKVFSMTWYAGLPGLLKFLLAVIALFAGLDPESFNINNPAGTNLGYYLPPDTSKPLMALATAIDPVMIWTLALMAIGLSIVAKTKRGSGYIAVFGWWVVMVLVGVGAAAAFS</sequence>
<comment type="subcellular location">
    <subcellularLocation>
        <location evidence="1">Membrane</location>
        <topology evidence="1">Multi-pass membrane protein</topology>
    </subcellularLocation>
</comment>
<evidence type="ECO:0000256" key="5">
    <source>
        <dbReference type="SAM" id="Phobius"/>
    </source>
</evidence>
<protein>
    <recommendedName>
        <fullName evidence="6">Yip1 domain-containing protein</fullName>
    </recommendedName>
</protein>
<feature type="transmembrane region" description="Helical" evidence="5">
    <location>
        <begin position="44"/>
        <end position="63"/>
    </location>
</feature>
<feature type="transmembrane region" description="Helical" evidence="5">
    <location>
        <begin position="109"/>
        <end position="136"/>
    </location>
</feature>
<dbReference type="AlphaFoldDB" id="E6PWN5"/>
<evidence type="ECO:0000256" key="2">
    <source>
        <dbReference type="ARBA" id="ARBA00022692"/>
    </source>
</evidence>
<name>E6PWN5_9ZZZZ</name>
<accession>E6PWN5</accession>
<evidence type="ECO:0000256" key="4">
    <source>
        <dbReference type="ARBA" id="ARBA00023136"/>
    </source>
</evidence>
<evidence type="ECO:0000256" key="1">
    <source>
        <dbReference type="ARBA" id="ARBA00004141"/>
    </source>
</evidence>
<dbReference type="InterPro" id="IPR006977">
    <property type="entry name" value="Yip1_dom"/>
</dbReference>
<evidence type="ECO:0000313" key="7">
    <source>
        <dbReference type="EMBL" id="CBH99343.1"/>
    </source>
</evidence>